<dbReference type="EMBL" id="CDOI01000014">
    <property type="protein sequence ID" value="CEN43530.1"/>
    <property type="molecule type" value="Genomic_DNA"/>
</dbReference>
<name>A0A0B7HVW9_9FLAO</name>
<sequence length="38" mass="4539">MAISLWRIAYSAKRKVQKKYFEKKFGSKDKKLLSLHPL</sequence>
<gene>
    <name evidence="1" type="ORF">CCAND38_1100002</name>
</gene>
<dbReference type="Proteomes" id="UP000045051">
    <property type="component" value="Unassembled WGS sequence"/>
</dbReference>
<evidence type="ECO:0000313" key="2">
    <source>
        <dbReference type="Proteomes" id="UP000045051"/>
    </source>
</evidence>
<keyword evidence="2" id="KW-1185">Reference proteome</keyword>
<proteinExistence type="predicted"/>
<reference evidence="1 2" key="1">
    <citation type="submission" date="2015-01" db="EMBL/GenBank/DDBJ databases">
        <authorList>
            <person name="Xiang T."/>
            <person name="Song Y."/>
            <person name="Huang L."/>
            <person name="Wang B."/>
            <person name="Wu P."/>
        </authorList>
    </citation>
    <scope>NUCLEOTIDE SEQUENCE [LARGE SCALE GENOMIC DNA]</scope>
    <source>
        <strain evidence="1 2">CcD38</strain>
    </source>
</reference>
<organism evidence="1 2">
    <name type="scientific">Capnocytophaga canis</name>
    <dbReference type="NCBI Taxonomy" id="1848903"/>
    <lineage>
        <taxon>Bacteria</taxon>
        <taxon>Pseudomonadati</taxon>
        <taxon>Bacteroidota</taxon>
        <taxon>Flavobacteriia</taxon>
        <taxon>Flavobacteriales</taxon>
        <taxon>Flavobacteriaceae</taxon>
        <taxon>Capnocytophaga</taxon>
    </lineage>
</organism>
<protein>
    <submittedName>
        <fullName evidence="1">Uncharacterized protein</fullName>
    </submittedName>
</protein>
<dbReference type="AlphaFoldDB" id="A0A0B7HVW9"/>
<evidence type="ECO:0000313" key="1">
    <source>
        <dbReference type="EMBL" id="CEN43530.1"/>
    </source>
</evidence>
<accession>A0A0B7HVW9</accession>